<feature type="transmembrane region" description="Helical" evidence="9">
    <location>
        <begin position="742"/>
        <end position="765"/>
    </location>
</feature>
<feature type="transmembrane region" description="Helical" evidence="9">
    <location>
        <begin position="279"/>
        <end position="300"/>
    </location>
</feature>
<dbReference type="AlphaFoldDB" id="A0AAV4FRB3"/>
<evidence type="ECO:0000256" key="9">
    <source>
        <dbReference type="SAM" id="Phobius"/>
    </source>
</evidence>
<proteinExistence type="predicted"/>
<name>A0AAV4FRB3_9GAST</name>
<reference evidence="10 11" key="1">
    <citation type="journal article" date="2021" name="Elife">
        <title>Chloroplast acquisition without the gene transfer in kleptoplastic sea slugs, Plakobranchus ocellatus.</title>
        <authorList>
            <person name="Maeda T."/>
            <person name="Takahashi S."/>
            <person name="Yoshida T."/>
            <person name="Shimamura S."/>
            <person name="Takaki Y."/>
            <person name="Nagai Y."/>
            <person name="Toyoda A."/>
            <person name="Suzuki Y."/>
            <person name="Arimoto A."/>
            <person name="Ishii H."/>
            <person name="Satoh N."/>
            <person name="Nishiyama T."/>
            <person name="Hasebe M."/>
            <person name="Maruyama T."/>
            <person name="Minagawa J."/>
            <person name="Obokata J."/>
            <person name="Shigenobu S."/>
        </authorList>
    </citation>
    <scope>NUCLEOTIDE SEQUENCE [LARGE SCALE GENOMIC DNA]</scope>
</reference>
<accession>A0AAV4FRB3</accession>
<organism evidence="10 11">
    <name type="scientific">Elysia marginata</name>
    <dbReference type="NCBI Taxonomy" id="1093978"/>
    <lineage>
        <taxon>Eukaryota</taxon>
        <taxon>Metazoa</taxon>
        <taxon>Spiralia</taxon>
        <taxon>Lophotrochozoa</taxon>
        <taxon>Mollusca</taxon>
        <taxon>Gastropoda</taxon>
        <taxon>Heterobranchia</taxon>
        <taxon>Euthyneura</taxon>
        <taxon>Panpulmonata</taxon>
        <taxon>Sacoglossa</taxon>
        <taxon>Placobranchoidea</taxon>
        <taxon>Plakobranchidae</taxon>
        <taxon>Elysia</taxon>
    </lineage>
</organism>
<feature type="transmembrane region" description="Helical" evidence="9">
    <location>
        <begin position="94"/>
        <end position="118"/>
    </location>
</feature>
<feature type="compositionally biased region" description="Basic and acidic residues" evidence="8">
    <location>
        <begin position="457"/>
        <end position="489"/>
    </location>
</feature>
<dbReference type="Gene3D" id="1.20.1070.10">
    <property type="entry name" value="Rhodopsin 7-helix transmembrane proteins"/>
    <property type="match status" value="2"/>
</dbReference>
<evidence type="ECO:0000256" key="4">
    <source>
        <dbReference type="ARBA" id="ARBA00023040"/>
    </source>
</evidence>
<feature type="compositionally biased region" description="Polar residues" evidence="8">
    <location>
        <begin position="321"/>
        <end position="337"/>
    </location>
</feature>
<evidence type="ECO:0000256" key="7">
    <source>
        <dbReference type="ARBA" id="ARBA00023224"/>
    </source>
</evidence>
<dbReference type="Proteomes" id="UP000762676">
    <property type="component" value="Unassembled WGS sequence"/>
</dbReference>
<feature type="region of interest" description="Disordered" evidence="8">
    <location>
        <begin position="697"/>
        <end position="732"/>
    </location>
</feature>
<feature type="compositionally biased region" description="Basic and acidic residues" evidence="8">
    <location>
        <begin position="389"/>
        <end position="406"/>
    </location>
</feature>
<dbReference type="GO" id="GO:0005886">
    <property type="term" value="C:plasma membrane"/>
    <property type="evidence" value="ECO:0007669"/>
    <property type="project" value="TreeGrafter"/>
</dbReference>
<feature type="region of interest" description="Disordered" evidence="8">
    <location>
        <begin position="452"/>
        <end position="530"/>
    </location>
</feature>
<feature type="region of interest" description="Disordered" evidence="8">
    <location>
        <begin position="573"/>
        <end position="621"/>
    </location>
</feature>
<comment type="subcellular location">
    <subcellularLocation>
        <location evidence="1">Membrane</location>
        <topology evidence="1">Multi-pass membrane protein</topology>
    </subcellularLocation>
</comment>
<feature type="compositionally biased region" description="Polar residues" evidence="8">
    <location>
        <begin position="355"/>
        <end position="375"/>
    </location>
</feature>
<dbReference type="SUPFAM" id="SSF81321">
    <property type="entry name" value="Family A G protein-coupled receptor-like"/>
    <property type="match status" value="1"/>
</dbReference>
<feature type="transmembrane region" description="Helical" evidence="9">
    <location>
        <begin position="226"/>
        <end position="245"/>
    </location>
</feature>
<dbReference type="PANTHER" id="PTHR24243">
    <property type="entry name" value="G-PROTEIN COUPLED RECEPTOR"/>
    <property type="match status" value="1"/>
</dbReference>
<keyword evidence="7" id="KW-0807">Transducer</keyword>
<protein>
    <submittedName>
        <fullName evidence="10">Cephalotocin receptor 1</fullName>
    </submittedName>
</protein>
<evidence type="ECO:0000313" key="10">
    <source>
        <dbReference type="EMBL" id="GFR75912.1"/>
    </source>
</evidence>
<feature type="transmembrane region" description="Helical" evidence="9">
    <location>
        <begin position="130"/>
        <end position="149"/>
    </location>
</feature>
<keyword evidence="4" id="KW-0297">G-protein coupled receptor</keyword>
<dbReference type="InterPro" id="IPR000276">
    <property type="entry name" value="GPCR_Rhodpsn"/>
</dbReference>
<feature type="region of interest" description="Disordered" evidence="8">
    <location>
        <begin position="313"/>
        <end position="433"/>
    </location>
</feature>
<evidence type="ECO:0000256" key="5">
    <source>
        <dbReference type="ARBA" id="ARBA00023136"/>
    </source>
</evidence>
<evidence type="ECO:0000313" key="11">
    <source>
        <dbReference type="Proteomes" id="UP000762676"/>
    </source>
</evidence>
<dbReference type="GO" id="GO:0004930">
    <property type="term" value="F:G protein-coupled receptor activity"/>
    <property type="evidence" value="ECO:0007669"/>
    <property type="project" value="UniProtKB-KW"/>
</dbReference>
<feature type="transmembrane region" description="Helical" evidence="9">
    <location>
        <begin position="785"/>
        <end position="804"/>
    </location>
</feature>
<feature type="compositionally biased region" description="Basic and acidic residues" evidence="8">
    <location>
        <begin position="585"/>
        <end position="596"/>
    </location>
</feature>
<feature type="compositionally biased region" description="Basic and acidic residues" evidence="8">
    <location>
        <begin position="344"/>
        <end position="353"/>
    </location>
</feature>
<sequence length="819" mass="90990">MNKGEATTTHSGILSSNTIGGSDFINTDLSTTFQALVGNTTIPTSSLKQMSTTSYVPTANNTSNWQRTTAAVSISEEDRRRYLEELQAQTTLTMIPSMVSILLLAVIGVIGNSLVLYVYSRKFALNGTRVFILMIAAFDLVTNVVVIPGETNHHHHHHHHRHKHHRHPPHHHYKVPCLLASAILVIHFSSFSVHQSSSSTGFCAPTQYRKVCAPFGWQILAKHAKIIAVILVIVSVLCSVPYAIINGRYTRPTPRPGIFGHECTVDDSFQDTIWPLANAAFFIFLFLANCTTIVVLYSLLGRKAFRHARAVGHGTSAADGPSNTDSAAVTSSTTMGKSQAGHAVGDHESDAVKRASSTKTNSYVRISTSKRTVTFSKMRGSKKRSALSESDKDRKQVEIAPPKDDPSAIEYFTDDDMGDKQSEGARVLRSASTPQGEVNLSMVRELTIKLRAVQKQNSREENEQEKREDMNGKNDNDVSHDVCEEKGEKEESEFNINSNRRTSTQETKKNGTKTVQFESDEPVTDGAEERSQNVHIYVDVHGDGEADDIHHFQIGSGTEQQNADDKELLKKENRMSGDTANNNKVEADDFDNRPENSKLGPGLANSDAITSEPDKVDGKEEPMSEFARAMQWVDITYCLKEEQPEEAEARVQEGTEKLSKSNSFSYSRKVSRDNSFLRKNKNFREALSDTLSRARKSKTLRKASSTSALKDVAKRDEASNLPPNTVNEPRFKPKRSLNRTSIMLIIISAVYIIGFLPHLGLLIYFKMNPDEYKALSSVGLAVYNLFLRSYLLNSAANAVIYGFCDLTFRKRCMKAIRGQ</sequence>
<feature type="compositionally biased region" description="Basic and acidic residues" evidence="8">
    <location>
        <begin position="612"/>
        <end position="621"/>
    </location>
</feature>
<keyword evidence="5 9" id="KW-0472">Membrane</keyword>
<keyword evidence="3 9" id="KW-1133">Transmembrane helix</keyword>
<dbReference type="PANTHER" id="PTHR24243:SF224">
    <property type="entry name" value="G-PROTEIN COUPLED RECEPTOR 19-RELATED"/>
    <property type="match status" value="1"/>
</dbReference>
<dbReference type="EMBL" id="BMAT01007985">
    <property type="protein sequence ID" value="GFR75912.1"/>
    <property type="molecule type" value="Genomic_DNA"/>
</dbReference>
<comment type="caution">
    <text evidence="10">The sequence shown here is derived from an EMBL/GenBank/DDBJ whole genome shotgun (WGS) entry which is preliminary data.</text>
</comment>
<evidence type="ECO:0000256" key="3">
    <source>
        <dbReference type="ARBA" id="ARBA00022989"/>
    </source>
</evidence>
<evidence type="ECO:0000256" key="1">
    <source>
        <dbReference type="ARBA" id="ARBA00004141"/>
    </source>
</evidence>
<keyword evidence="11" id="KW-1185">Reference proteome</keyword>
<evidence type="ECO:0000256" key="2">
    <source>
        <dbReference type="ARBA" id="ARBA00022692"/>
    </source>
</evidence>
<dbReference type="CDD" id="cd00637">
    <property type="entry name" value="7tm_classA_rhodopsin-like"/>
    <property type="match status" value="2"/>
</dbReference>
<evidence type="ECO:0000256" key="8">
    <source>
        <dbReference type="SAM" id="MobiDB-lite"/>
    </source>
</evidence>
<dbReference type="PRINTS" id="PR00237">
    <property type="entry name" value="GPCRRHODOPSN"/>
</dbReference>
<feature type="compositionally biased region" description="Polar residues" evidence="8">
    <location>
        <begin position="494"/>
        <end position="505"/>
    </location>
</feature>
<keyword evidence="2 9" id="KW-0812">Transmembrane</keyword>
<evidence type="ECO:0000256" key="6">
    <source>
        <dbReference type="ARBA" id="ARBA00023170"/>
    </source>
</evidence>
<gene>
    <name evidence="10" type="ORF">ElyMa_003933100</name>
</gene>
<keyword evidence="6 10" id="KW-0675">Receptor</keyword>